<feature type="compositionally biased region" description="Gly residues" evidence="1">
    <location>
        <begin position="263"/>
        <end position="275"/>
    </location>
</feature>
<protein>
    <recommendedName>
        <fullName evidence="4">Btz domain-containing protein</fullName>
    </recommendedName>
</protein>
<dbReference type="AlphaFoldDB" id="A0AAV5WWH2"/>
<feature type="non-terminal residue" evidence="2">
    <location>
        <position position="1"/>
    </location>
</feature>
<proteinExistence type="predicted"/>
<organism evidence="2 3">
    <name type="scientific">Pristionchus fissidentatus</name>
    <dbReference type="NCBI Taxonomy" id="1538716"/>
    <lineage>
        <taxon>Eukaryota</taxon>
        <taxon>Metazoa</taxon>
        <taxon>Ecdysozoa</taxon>
        <taxon>Nematoda</taxon>
        <taxon>Chromadorea</taxon>
        <taxon>Rhabditida</taxon>
        <taxon>Rhabditina</taxon>
        <taxon>Diplogasteromorpha</taxon>
        <taxon>Diplogasteroidea</taxon>
        <taxon>Neodiplogasteridae</taxon>
        <taxon>Pristionchus</taxon>
    </lineage>
</organism>
<feature type="compositionally biased region" description="Basic and acidic residues" evidence="1">
    <location>
        <begin position="145"/>
        <end position="171"/>
    </location>
</feature>
<evidence type="ECO:0000256" key="1">
    <source>
        <dbReference type="SAM" id="MobiDB-lite"/>
    </source>
</evidence>
<evidence type="ECO:0000313" key="2">
    <source>
        <dbReference type="EMBL" id="GMT34107.1"/>
    </source>
</evidence>
<accession>A0AAV5WWH2</accession>
<sequence length="329" mass="36683">LSMRRVVASRRSRSRSRTPPVREKPKKIVNMLDSTAVSEAREIRRKPMSERVSGPGGERITCTIEGSGTKRTIFNRVSGGRFEGGDRSFNGGGRFEGGNRSFPNRRNSDFHGADDRGNRSFTGNDRFVEFRGGAGAPARRSFGGFRRDEEGGGMGEFRRRREGEGAEEKPVMKLVDPQEVPRSRRFFTHDDRGGDDEWRGRDMYDPRKDTGRYGGRFDRDRRDNRDFGGRRFERDDRDSRGGGGGRGGGWDGFGASRDNVNGYTGGRFGGRGTGADGVWTHDKYMELEDETDESKTVEVIEGGDDAPAENDGDEGVLVIDTSRSVRKVE</sequence>
<feature type="compositionally biased region" description="Gly residues" evidence="1">
    <location>
        <begin position="241"/>
        <end position="252"/>
    </location>
</feature>
<feature type="compositionally biased region" description="Basic residues" evidence="1">
    <location>
        <begin position="7"/>
        <end position="16"/>
    </location>
</feature>
<gene>
    <name evidence="2" type="ORF">PFISCL1PPCAC_25404</name>
</gene>
<evidence type="ECO:0008006" key="4">
    <source>
        <dbReference type="Google" id="ProtNLM"/>
    </source>
</evidence>
<comment type="caution">
    <text evidence="2">The sequence shown here is derived from an EMBL/GenBank/DDBJ whole genome shotgun (WGS) entry which is preliminary data.</text>
</comment>
<feature type="compositionally biased region" description="Basic and acidic residues" evidence="1">
    <location>
        <begin position="106"/>
        <end position="118"/>
    </location>
</feature>
<feature type="compositionally biased region" description="Basic and acidic residues" evidence="1">
    <location>
        <begin position="179"/>
        <end position="240"/>
    </location>
</feature>
<reference evidence="2" key="1">
    <citation type="submission" date="2023-10" db="EMBL/GenBank/DDBJ databases">
        <title>Genome assembly of Pristionchus species.</title>
        <authorList>
            <person name="Yoshida K."/>
            <person name="Sommer R.J."/>
        </authorList>
    </citation>
    <scope>NUCLEOTIDE SEQUENCE</scope>
    <source>
        <strain evidence="2">RS5133</strain>
    </source>
</reference>
<keyword evidence="3" id="KW-1185">Reference proteome</keyword>
<name>A0AAV5WWH2_9BILA</name>
<dbReference type="Proteomes" id="UP001432322">
    <property type="component" value="Unassembled WGS sequence"/>
</dbReference>
<evidence type="ECO:0000313" key="3">
    <source>
        <dbReference type="Proteomes" id="UP001432322"/>
    </source>
</evidence>
<feature type="region of interest" description="Disordered" evidence="1">
    <location>
        <begin position="84"/>
        <end position="277"/>
    </location>
</feature>
<dbReference type="EMBL" id="BTSY01000006">
    <property type="protein sequence ID" value="GMT34107.1"/>
    <property type="molecule type" value="Genomic_DNA"/>
</dbReference>
<feature type="region of interest" description="Disordered" evidence="1">
    <location>
        <begin position="1"/>
        <end position="27"/>
    </location>
</feature>